<proteinExistence type="predicted"/>
<keyword evidence="4" id="KW-1185">Reference proteome</keyword>
<accession>A0ABX8QP16</accession>
<evidence type="ECO:0000313" key="4">
    <source>
        <dbReference type="Proteomes" id="UP001049518"/>
    </source>
</evidence>
<protein>
    <submittedName>
        <fullName evidence="3">Uncharacterized protein</fullName>
    </submittedName>
</protein>
<evidence type="ECO:0000256" key="2">
    <source>
        <dbReference type="SAM" id="SignalP"/>
    </source>
</evidence>
<keyword evidence="2" id="KW-0732">Signal</keyword>
<evidence type="ECO:0000313" key="3">
    <source>
        <dbReference type="EMBL" id="QXJ20518.1"/>
    </source>
</evidence>
<organism evidence="3 4">
    <name type="scientific">Actinomadura graeca</name>
    <dbReference type="NCBI Taxonomy" id="2750812"/>
    <lineage>
        <taxon>Bacteria</taxon>
        <taxon>Bacillati</taxon>
        <taxon>Actinomycetota</taxon>
        <taxon>Actinomycetes</taxon>
        <taxon>Streptosporangiales</taxon>
        <taxon>Thermomonosporaceae</taxon>
        <taxon>Actinomadura</taxon>
    </lineage>
</organism>
<dbReference type="EMBL" id="CP059572">
    <property type="protein sequence ID" value="QXJ20518.1"/>
    <property type="molecule type" value="Genomic_DNA"/>
</dbReference>
<feature type="signal peptide" evidence="2">
    <location>
        <begin position="1"/>
        <end position="20"/>
    </location>
</feature>
<dbReference type="Proteomes" id="UP001049518">
    <property type="component" value="Chromosome"/>
</dbReference>
<feature type="region of interest" description="Disordered" evidence="1">
    <location>
        <begin position="32"/>
        <end position="65"/>
    </location>
</feature>
<feature type="chain" id="PRO_5045895126" evidence="2">
    <location>
        <begin position="21"/>
        <end position="65"/>
    </location>
</feature>
<dbReference type="RefSeq" id="WP_231333595.1">
    <property type="nucleotide sequence ID" value="NZ_CP059572.1"/>
</dbReference>
<gene>
    <name evidence="3" type="ORF">AGRA3207_001246</name>
</gene>
<reference evidence="3" key="1">
    <citation type="submission" date="2020-07" db="EMBL/GenBank/DDBJ databases">
        <authorList>
            <person name="Tarantini F.S."/>
            <person name="Hong K.W."/>
            <person name="Chan K.G."/>
        </authorList>
    </citation>
    <scope>NUCLEOTIDE SEQUENCE</scope>
    <source>
        <strain evidence="3">32-07</strain>
    </source>
</reference>
<name>A0ABX8QP16_9ACTN</name>
<evidence type="ECO:0000256" key="1">
    <source>
        <dbReference type="SAM" id="MobiDB-lite"/>
    </source>
</evidence>
<sequence>MGRRLLAVLGGLMMSAGALAVVAPVSLGVAPASTTLRSPRDGGVRPVPIRSLSAPAAGAAAPRSA</sequence>
<feature type="compositionally biased region" description="Low complexity" evidence="1">
    <location>
        <begin position="53"/>
        <end position="65"/>
    </location>
</feature>